<protein>
    <recommendedName>
        <fullName evidence="1">F-box domain-containing protein</fullName>
    </recommendedName>
</protein>
<evidence type="ECO:0000313" key="3">
    <source>
        <dbReference type="Proteomes" id="UP000596742"/>
    </source>
</evidence>
<dbReference type="Proteomes" id="UP000596742">
    <property type="component" value="Unassembled WGS sequence"/>
</dbReference>
<dbReference type="SMART" id="SM00256">
    <property type="entry name" value="FBOX"/>
    <property type="match status" value="1"/>
</dbReference>
<dbReference type="Pfam" id="PF12937">
    <property type="entry name" value="F-box-like"/>
    <property type="match status" value="1"/>
</dbReference>
<dbReference type="SUPFAM" id="SSF81383">
    <property type="entry name" value="F-box domain"/>
    <property type="match status" value="1"/>
</dbReference>
<evidence type="ECO:0000313" key="2">
    <source>
        <dbReference type="EMBL" id="VDI56966.1"/>
    </source>
</evidence>
<name>A0A8B6G0F2_MYTGA</name>
<dbReference type="EMBL" id="UYJE01007679">
    <property type="protein sequence ID" value="VDI56966.1"/>
    <property type="molecule type" value="Genomic_DNA"/>
</dbReference>
<sequence>MEGTDKNEWSNILLEYLPSGVIFEICKHLTWQDIFHISQTCRRFNQLCDKATIWLQLKSLDFSRCLIPLDFKVLDVVKRCPQIGKYL</sequence>
<organism evidence="2 3">
    <name type="scientific">Mytilus galloprovincialis</name>
    <name type="common">Mediterranean mussel</name>
    <dbReference type="NCBI Taxonomy" id="29158"/>
    <lineage>
        <taxon>Eukaryota</taxon>
        <taxon>Metazoa</taxon>
        <taxon>Spiralia</taxon>
        <taxon>Lophotrochozoa</taxon>
        <taxon>Mollusca</taxon>
        <taxon>Bivalvia</taxon>
        <taxon>Autobranchia</taxon>
        <taxon>Pteriomorphia</taxon>
        <taxon>Mytilida</taxon>
        <taxon>Mytiloidea</taxon>
        <taxon>Mytilidae</taxon>
        <taxon>Mytilinae</taxon>
        <taxon>Mytilus</taxon>
    </lineage>
</organism>
<evidence type="ECO:0000259" key="1">
    <source>
        <dbReference type="PROSITE" id="PS50181"/>
    </source>
</evidence>
<comment type="caution">
    <text evidence="2">The sequence shown here is derived from an EMBL/GenBank/DDBJ whole genome shotgun (WGS) entry which is preliminary data.</text>
</comment>
<dbReference type="InterPro" id="IPR036047">
    <property type="entry name" value="F-box-like_dom_sf"/>
</dbReference>
<reference evidence="2" key="1">
    <citation type="submission" date="2018-11" db="EMBL/GenBank/DDBJ databases">
        <authorList>
            <person name="Alioto T."/>
            <person name="Alioto T."/>
        </authorList>
    </citation>
    <scope>NUCLEOTIDE SEQUENCE</scope>
</reference>
<gene>
    <name evidence="2" type="ORF">MGAL_10B030766</name>
</gene>
<dbReference type="PROSITE" id="PS50181">
    <property type="entry name" value="FBOX"/>
    <property type="match status" value="1"/>
</dbReference>
<dbReference type="InterPro" id="IPR001810">
    <property type="entry name" value="F-box_dom"/>
</dbReference>
<accession>A0A8B6G0F2</accession>
<dbReference type="Gene3D" id="1.20.1280.50">
    <property type="match status" value="1"/>
</dbReference>
<proteinExistence type="predicted"/>
<dbReference type="OrthoDB" id="3219396at2759"/>
<keyword evidence="3" id="KW-1185">Reference proteome</keyword>
<dbReference type="AlphaFoldDB" id="A0A8B6G0F2"/>
<feature type="domain" description="F-box" evidence="1">
    <location>
        <begin position="11"/>
        <end position="57"/>
    </location>
</feature>